<dbReference type="RefSeq" id="WP_108992603.1">
    <property type="nucleotide sequence ID" value="NZ_BDQX01000098.1"/>
</dbReference>
<dbReference type="InterPro" id="IPR018060">
    <property type="entry name" value="HTH_AraC"/>
</dbReference>
<keyword evidence="2" id="KW-0238">DNA-binding</keyword>
<organism evidence="6 7">
    <name type="scientific">Paenibacillus agaridevorans</name>
    <dbReference type="NCBI Taxonomy" id="171404"/>
    <lineage>
        <taxon>Bacteria</taxon>
        <taxon>Bacillati</taxon>
        <taxon>Bacillota</taxon>
        <taxon>Bacilli</taxon>
        <taxon>Bacillales</taxon>
        <taxon>Paenibacillaceae</taxon>
        <taxon>Paenibacillus</taxon>
    </lineage>
</organism>
<evidence type="ECO:0000256" key="1">
    <source>
        <dbReference type="ARBA" id="ARBA00023015"/>
    </source>
</evidence>
<dbReference type="SMART" id="SM00342">
    <property type="entry name" value="HTH_ARAC"/>
    <property type="match status" value="1"/>
</dbReference>
<keyword evidence="4" id="KW-0812">Transmembrane</keyword>
<dbReference type="InterPro" id="IPR009057">
    <property type="entry name" value="Homeodomain-like_sf"/>
</dbReference>
<keyword evidence="1" id="KW-0805">Transcription regulation</keyword>
<keyword evidence="7" id="KW-1185">Reference proteome</keyword>
<proteinExistence type="predicted"/>
<dbReference type="Gene3D" id="1.10.10.60">
    <property type="entry name" value="Homeodomain-like"/>
    <property type="match status" value="2"/>
</dbReference>
<evidence type="ECO:0000313" key="6">
    <source>
        <dbReference type="EMBL" id="GBG07569.1"/>
    </source>
</evidence>
<keyword evidence="4" id="KW-0472">Membrane</keyword>
<dbReference type="PROSITE" id="PS01124">
    <property type="entry name" value="HTH_ARAC_FAMILY_2"/>
    <property type="match status" value="1"/>
</dbReference>
<keyword evidence="3" id="KW-0804">Transcription</keyword>
<feature type="transmembrane region" description="Helical" evidence="4">
    <location>
        <begin position="300"/>
        <end position="323"/>
    </location>
</feature>
<name>A0A2R5EPI4_9BACL</name>
<dbReference type="PRINTS" id="PR00032">
    <property type="entry name" value="HTHARAC"/>
</dbReference>
<evidence type="ECO:0000256" key="3">
    <source>
        <dbReference type="ARBA" id="ARBA00023163"/>
    </source>
</evidence>
<evidence type="ECO:0000313" key="7">
    <source>
        <dbReference type="Proteomes" id="UP000245202"/>
    </source>
</evidence>
<evidence type="ECO:0000259" key="5">
    <source>
        <dbReference type="PROSITE" id="PS01124"/>
    </source>
</evidence>
<dbReference type="EMBL" id="BDQX01000098">
    <property type="protein sequence ID" value="GBG07569.1"/>
    <property type="molecule type" value="Genomic_DNA"/>
</dbReference>
<dbReference type="PANTHER" id="PTHR43280:SF28">
    <property type="entry name" value="HTH-TYPE TRANSCRIPTIONAL ACTIVATOR RHAS"/>
    <property type="match status" value="1"/>
</dbReference>
<dbReference type="SUPFAM" id="SSF46689">
    <property type="entry name" value="Homeodomain-like"/>
    <property type="match status" value="2"/>
</dbReference>
<evidence type="ECO:0000256" key="2">
    <source>
        <dbReference type="ARBA" id="ARBA00023125"/>
    </source>
</evidence>
<reference evidence="6 7" key="1">
    <citation type="submission" date="2017-08" db="EMBL/GenBank/DDBJ databases">
        <title>Substantial Increase in Enzyme Production by Combined Drug-Resistance Mutations in Paenibacillus agaridevorans.</title>
        <authorList>
            <person name="Tanaka Y."/>
            <person name="Funane K."/>
            <person name="Hosaka T."/>
            <person name="Shiwa Y."/>
            <person name="Fujita N."/>
            <person name="Miyazaki T."/>
            <person name="Yoshikawa H."/>
            <person name="Murakami K."/>
            <person name="Kasahara K."/>
            <person name="Inaoka T."/>
            <person name="Hiraga Y."/>
            <person name="Ochi K."/>
        </authorList>
    </citation>
    <scope>NUCLEOTIDE SEQUENCE [LARGE SCALE GENOMIC DNA]</scope>
    <source>
        <strain evidence="6 7">T-3040</strain>
    </source>
</reference>
<comment type="caution">
    <text evidence="6">The sequence shown here is derived from an EMBL/GenBank/DDBJ whole genome shotgun (WGS) entry which is preliminary data.</text>
</comment>
<dbReference type="InterPro" id="IPR020449">
    <property type="entry name" value="Tscrpt_reg_AraC-type_HTH"/>
</dbReference>
<dbReference type="GO" id="GO:0003700">
    <property type="term" value="F:DNA-binding transcription factor activity"/>
    <property type="evidence" value="ECO:0007669"/>
    <property type="project" value="InterPro"/>
</dbReference>
<dbReference type="PROSITE" id="PS00041">
    <property type="entry name" value="HTH_ARAC_FAMILY_1"/>
    <property type="match status" value="1"/>
</dbReference>
<keyword evidence="4" id="KW-1133">Transmembrane helix</keyword>
<feature type="domain" description="HTH araC/xylS-type" evidence="5">
    <location>
        <begin position="660"/>
        <end position="758"/>
    </location>
</feature>
<sequence>MKRLIPFPNISNNQLSLFYTLFCSFIAIILLLVSIHLVTYSFFRDRIKEEIIVNSGLNLNTTVTNYEKHFKLMRSFMLSNLFENDTQILKNGTSAFHYDIVSRVQRELRNTMNNSLLYLDNIIYYFKDTGFVFDKEGTRNAETMFGKFYVSDTYSVEFWKRQAESVDSFKVYPTTNFRMETAFEDFSYGNLTPILVKSAYDDRLAFILLLKSARAFEAFHQPKPGSSLLILDEDQQVIYSSSPSLSMPDNLKMEDGTYPGLGGYAKLDDKYYFFRSGSETGFTYVEVVADRGLTNQLRNLNVLMFVILALSILISLAVSYILAKKFHNPLAKMIRSIQTYSILGGPGAASSRIKEFNMLHSTLRDLSRSNEKFHHDLQTKNTMLQQFAYMSKLKKIGGGAGLETRMDDDRPYRLVLFHLEFKERFLLEISSSVHRAFNTYKELIDAHFTSLYGESLTFQLEKDQILTILFLDDDQADKPEAELRTLIRIFDSDAPYCNFTIAPSPVRKYATDFAETYQNALDLIRQRKLGEDVQIITQWEAHPSLLVPTPSEETELVANLQAGIETVTIPLVERFLDHLDKVGATAGQFQEWSKDIVNRTIKAMYAQNVSVASVVDGSHLHEQLKSCYTLEQYKTFFRRLLTRSAIAIQEKKSETDAITKFVFEYVEANYGGDLSLDSIAHKLGITGPYLSSYFKEKTGTNFSDYIYTVRMNKATEMLIETDLLIQDIASLVGYFTVASFNRVFKRYTGMTPSEFRRQNIKWEE</sequence>
<accession>A0A2R5EPI4</accession>
<protein>
    <submittedName>
        <fullName evidence="6">AraC family transcriptional regulator</fullName>
    </submittedName>
</protein>
<dbReference type="InterPro" id="IPR018062">
    <property type="entry name" value="HTH_AraC-typ_CS"/>
</dbReference>
<feature type="transmembrane region" description="Helical" evidence="4">
    <location>
        <begin position="16"/>
        <end position="38"/>
    </location>
</feature>
<evidence type="ECO:0000256" key="4">
    <source>
        <dbReference type="SAM" id="Phobius"/>
    </source>
</evidence>
<dbReference type="Pfam" id="PF12833">
    <property type="entry name" value="HTH_18"/>
    <property type="match status" value="1"/>
</dbReference>
<dbReference type="GO" id="GO:0043565">
    <property type="term" value="F:sequence-specific DNA binding"/>
    <property type="evidence" value="ECO:0007669"/>
    <property type="project" value="InterPro"/>
</dbReference>
<dbReference type="AlphaFoldDB" id="A0A2R5EPI4"/>
<dbReference type="Proteomes" id="UP000245202">
    <property type="component" value="Unassembled WGS sequence"/>
</dbReference>
<gene>
    <name evidence="6" type="ORF">PAT3040_02122</name>
</gene>
<dbReference type="PANTHER" id="PTHR43280">
    <property type="entry name" value="ARAC-FAMILY TRANSCRIPTIONAL REGULATOR"/>
    <property type="match status" value="1"/>
</dbReference>